<name>A0A1H8NC39_9SPHI</name>
<feature type="domain" description="SMP-30/Gluconolactonase/LRE-like region" evidence="4">
    <location>
        <begin position="20"/>
        <end position="263"/>
    </location>
</feature>
<dbReference type="InterPro" id="IPR013658">
    <property type="entry name" value="SGL"/>
</dbReference>
<proteinExistence type="inferred from homology"/>
<gene>
    <name evidence="5" type="ORF">SAMN05192574_106357</name>
</gene>
<comment type="cofactor">
    <cofactor evidence="3">
        <name>Zn(2+)</name>
        <dbReference type="ChEBI" id="CHEBI:29105"/>
    </cofactor>
    <text evidence="3">Binds 1 divalent metal cation per subunit.</text>
</comment>
<dbReference type="EMBL" id="FOCL01000006">
    <property type="protein sequence ID" value="SEO27174.1"/>
    <property type="molecule type" value="Genomic_DNA"/>
</dbReference>
<dbReference type="GO" id="GO:0005509">
    <property type="term" value="F:calcium ion binding"/>
    <property type="evidence" value="ECO:0007669"/>
    <property type="project" value="TreeGrafter"/>
</dbReference>
<evidence type="ECO:0000256" key="3">
    <source>
        <dbReference type="PIRSR" id="PIRSR605511-2"/>
    </source>
</evidence>
<dbReference type="InterPro" id="IPR005511">
    <property type="entry name" value="SMP-30"/>
</dbReference>
<dbReference type="AlphaFoldDB" id="A0A1H8NC39"/>
<evidence type="ECO:0000256" key="2">
    <source>
        <dbReference type="PIRSR" id="PIRSR605511-1"/>
    </source>
</evidence>
<dbReference type="PANTHER" id="PTHR10907">
    <property type="entry name" value="REGUCALCIN"/>
    <property type="match status" value="1"/>
</dbReference>
<sequence>MSTDYTTLTAGLVYEAKAKLGEGAIWNIEKQCLYWVDIEGQTFNVFDPAKAVNRAYPTPKRIGTVVPVNAKLVLVALEDGIAALDLDSGAIRYQLNTDIHLSHNKRFNDGKCDPAGNFWVGTLSMDGVGEVSSLYCIKGDFSLEEKVTGVSISNGIAWSLDGNYMYYIDTPTGEVVQYNFDAANSNLSQRKVIVKIPESMGYPDGMTIDNEGMLWVALWDGFGVARFDPATGSLLQKIDVPAPKVTSCAFGSEGLDTLFITTASVEMTEEELRQYPLSGSVFAVKVDAKGIKAHHFKHDVELLNNGVS</sequence>
<comment type="similarity">
    <text evidence="1">Belongs to the SMP-30/CGR1 family.</text>
</comment>
<dbReference type="OrthoDB" id="2633250at2"/>
<dbReference type="GO" id="GO:0019853">
    <property type="term" value="P:L-ascorbic acid biosynthetic process"/>
    <property type="evidence" value="ECO:0007669"/>
    <property type="project" value="TreeGrafter"/>
</dbReference>
<evidence type="ECO:0000259" key="4">
    <source>
        <dbReference type="Pfam" id="PF08450"/>
    </source>
</evidence>
<reference evidence="6" key="1">
    <citation type="submission" date="2016-10" db="EMBL/GenBank/DDBJ databases">
        <authorList>
            <person name="Varghese N."/>
            <person name="Submissions S."/>
        </authorList>
    </citation>
    <scope>NUCLEOTIDE SEQUENCE [LARGE SCALE GENOMIC DNA]</scope>
    <source>
        <strain evidence="6">Gh-48</strain>
    </source>
</reference>
<feature type="binding site" evidence="3">
    <location>
        <position position="126"/>
    </location>
    <ligand>
        <name>substrate</name>
    </ligand>
</feature>
<feature type="binding site" evidence="3">
    <location>
        <position position="22"/>
    </location>
    <ligand>
        <name>a divalent metal cation</name>
        <dbReference type="ChEBI" id="CHEBI:60240"/>
    </ligand>
</feature>
<dbReference type="SUPFAM" id="SSF63829">
    <property type="entry name" value="Calcium-dependent phosphotriesterase"/>
    <property type="match status" value="1"/>
</dbReference>
<keyword evidence="3" id="KW-0862">Zinc</keyword>
<organism evidence="5 6">
    <name type="scientific">Mucilaginibacter gossypiicola</name>
    <dbReference type="NCBI Taxonomy" id="551995"/>
    <lineage>
        <taxon>Bacteria</taxon>
        <taxon>Pseudomonadati</taxon>
        <taxon>Bacteroidota</taxon>
        <taxon>Sphingobacteriia</taxon>
        <taxon>Sphingobacteriales</taxon>
        <taxon>Sphingobacteriaceae</taxon>
        <taxon>Mucilaginibacter</taxon>
    </lineage>
</organism>
<dbReference type="InterPro" id="IPR011042">
    <property type="entry name" value="6-blade_b-propeller_TolB-like"/>
</dbReference>
<feature type="binding site" evidence="3">
    <location>
        <position position="106"/>
    </location>
    <ligand>
        <name>substrate</name>
    </ligand>
</feature>
<dbReference type="Pfam" id="PF08450">
    <property type="entry name" value="SGL"/>
    <property type="match status" value="1"/>
</dbReference>
<dbReference type="Gene3D" id="2.120.10.30">
    <property type="entry name" value="TolB, C-terminal domain"/>
    <property type="match status" value="1"/>
</dbReference>
<evidence type="ECO:0000313" key="5">
    <source>
        <dbReference type="EMBL" id="SEO27174.1"/>
    </source>
</evidence>
<dbReference type="Proteomes" id="UP000198942">
    <property type="component" value="Unassembled WGS sequence"/>
</dbReference>
<keyword evidence="6" id="KW-1185">Reference proteome</keyword>
<feature type="binding site" evidence="3">
    <location>
        <position position="204"/>
    </location>
    <ligand>
        <name>a divalent metal cation</name>
        <dbReference type="ChEBI" id="CHEBI:60240"/>
    </ligand>
</feature>
<accession>A0A1H8NC39</accession>
<dbReference type="STRING" id="551995.SAMN05192574_106357"/>
<feature type="binding site" evidence="3">
    <location>
        <position position="154"/>
    </location>
    <ligand>
        <name>a divalent metal cation</name>
        <dbReference type="ChEBI" id="CHEBI:60240"/>
    </ligand>
</feature>
<protein>
    <submittedName>
        <fullName evidence="5">Sugar lactone lactonase YvrE</fullName>
    </submittedName>
</protein>
<evidence type="ECO:0000256" key="1">
    <source>
        <dbReference type="ARBA" id="ARBA00008853"/>
    </source>
</evidence>
<dbReference type="GO" id="GO:0004341">
    <property type="term" value="F:gluconolactonase activity"/>
    <property type="evidence" value="ECO:0007669"/>
    <property type="project" value="TreeGrafter"/>
</dbReference>
<feature type="active site" description="Proton donor/acceptor" evidence="2">
    <location>
        <position position="204"/>
    </location>
</feature>
<evidence type="ECO:0000313" key="6">
    <source>
        <dbReference type="Proteomes" id="UP000198942"/>
    </source>
</evidence>
<feature type="binding site" evidence="3">
    <location>
        <position position="108"/>
    </location>
    <ligand>
        <name>substrate</name>
    </ligand>
</feature>
<keyword evidence="3" id="KW-0479">Metal-binding</keyword>
<dbReference type="PRINTS" id="PR01790">
    <property type="entry name" value="SMP30FAMILY"/>
</dbReference>
<dbReference type="PANTHER" id="PTHR10907:SF47">
    <property type="entry name" value="REGUCALCIN"/>
    <property type="match status" value="1"/>
</dbReference>
<dbReference type="RefSeq" id="WP_091213658.1">
    <property type="nucleotide sequence ID" value="NZ_FOCL01000006.1"/>
</dbReference>